<reference evidence="2 3" key="1">
    <citation type="submission" date="2019-05" db="EMBL/GenBank/DDBJ databases">
        <authorList>
            <person name="Zhang J.-Y."/>
            <person name="Feg X."/>
            <person name="Du Z.-J."/>
        </authorList>
    </citation>
    <scope>NUCLEOTIDE SEQUENCE [LARGE SCALE GENOMIC DNA]</scope>
    <source>
        <strain evidence="2 3">RZ26</strain>
    </source>
</reference>
<protein>
    <submittedName>
        <fullName evidence="2">Uncharacterized protein</fullName>
    </submittedName>
</protein>
<sequence length="67" mass="8073">MNFKNRRRWKIIRDYCIGWTLAFIFLCIVRGEGTEELGSVNIEFWDFIWYSFLIGPIFGSISVMPRY</sequence>
<dbReference type="AlphaFoldDB" id="A0A5S3PRR0"/>
<proteinExistence type="predicted"/>
<evidence type="ECO:0000313" key="3">
    <source>
        <dbReference type="Proteomes" id="UP000310314"/>
    </source>
</evidence>
<name>A0A5S3PRR0_9FLAO</name>
<evidence type="ECO:0000313" key="2">
    <source>
        <dbReference type="EMBL" id="TMM57402.1"/>
    </source>
</evidence>
<comment type="caution">
    <text evidence="2">The sequence shown here is derived from an EMBL/GenBank/DDBJ whole genome shotgun (WGS) entry which is preliminary data.</text>
</comment>
<evidence type="ECO:0000256" key="1">
    <source>
        <dbReference type="SAM" id="Phobius"/>
    </source>
</evidence>
<accession>A0A5S3PRR0</accession>
<keyword evidence="1" id="KW-1133">Transmembrane helix</keyword>
<keyword evidence="3" id="KW-1185">Reference proteome</keyword>
<dbReference type="Proteomes" id="UP000310314">
    <property type="component" value="Unassembled WGS sequence"/>
</dbReference>
<feature type="transmembrane region" description="Helical" evidence="1">
    <location>
        <begin position="47"/>
        <end position="64"/>
    </location>
</feature>
<dbReference type="EMBL" id="VATY01000002">
    <property type="protein sequence ID" value="TMM57402.1"/>
    <property type="molecule type" value="Genomic_DNA"/>
</dbReference>
<organism evidence="2 3">
    <name type="scientific">Maribacter algarum</name>
    <name type="common">ex Zhang et al. 2020</name>
    <dbReference type="NCBI Taxonomy" id="2578118"/>
    <lineage>
        <taxon>Bacteria</taxon>
        <taxon>Pseudomonadati</taxon>
        <taxon>Bacteroidota</taxon>
        <taxon>Flavobacteriia</taxon>
        <taxon>Flavobacteriales</taxon>
        <taxon>Flavobacteriaceae</taxon>
        <taxon>Maribacter</taxon>
    </lineage>
</organism>
<keyword evidence="1" id="KW-0472">Membrane</keyword>
<gene>
    <name evidence="2" type="ORF">FEE95_13025</name>
</gene>
<keyword evidence="1" id="KW-0812">Transmembrane</keyword>
<dbReference type="RefSeq" id="WP_138658409.1">
    <property type="nucleotide sequence ID" value="NZ_VATY01000002.1"/>
</dbReference>